<dbReference type="InterPro" id="IPR043519">
    <property type="entry name" value="NT_sf"/>
</dbReference>
<proteinExistence type="inferred from homology"/>
<dbReference type="NCBIfam" id="TIGR00090">
    <property type="entry name" value="rsfS_iojap_ybeB"/>
    <property type="match status" value="1"/>
</dbReference>
<dbReference type="GO" id="GO:0090071">
    <property type="term" value="P:negative regulation of ribosome biogenesis"/>
    <property type="evidence" value="ECO:0007669"/>
    <property type="project" value="UniProtKB-UniRule"/>
</dbReference>
<feature type="region of interest" description="Disordered" evidence="3">
    <location>
        <begin position="129"/>
        <end position="159"/>
    </location>
</feature>
<gene>
    <name evidence="2 4" type="primary">rsfS</name>
    <name evidence="4" type="ORF">FOY91_11545</name>
</gene>
<name>A0A558R2W0_9SPHN</name>
<dbReference type="GO" id="GO:0005737">
    <property type="term" value="C:cytoplasm"/>
    <property type="evidence" value="ECO:0007669"/>
    <property type="project" value="UniProtKB-SubCell"/>
</dbReference>
<dbReference type="InterPro" id="IPR004394">
    <property type="entry name" value="Iojap/RsfS/C7orf30"/>
</dbReference>
<keyword evidence="2" id="KW-0810">Translation regulation</keyword>
<comment type="subunit">
    <text evidence="2">Interacts with ribosomal protein uL14 (rplN).</text>
</comment>
<dbReference type="Proteomes" id="UP000318681">
    <property type="component" value="Unassembled WGS sequence"/>
</dbReference>
<dbReference type="GO" id="GO:0017148">
    <property type="term" value="P:negative regulation of translation"/>
    <property type="evidence" value="ECO:0007669"/>
    <property type="project" value="UniProtKB-UniRule"/>
</dbReference>
<comment type="function">
    <text evidence="2">Functions as a ribosomal silencing factor. Interacts with ribosomal protein uL14 (rplN), blocking formation of intersubunit bridge B8. Prevents association of the 30S and 50S ribosomal subunits and the formation of functional ribosomes, thus repressing translation.</text>
</comment>
<dbReference type="HAMAP" id="MF_01477">
    <property type="entry name" value="Iojap_RsfS"/>
    <property type="match status" value="1"/>
</dbReference>
<keyword evidence="2" id="KW-0963">Cytoplasm</keyword>
<reference evidence="4 5" key="1">
    <citation type="submission" date="2019-07" db="EMBL/GenBank/DDBJ databases">
        <title>Sphingomonas solaris sp. nov., isolated from a solar panel from Boston, Massachusetts.</title>
        <authorList>
            <person name="Tanner K."/>
            <person name="Pascual J."/>
            <person name="Mancuso C."/>
            <person name="Pereto J."/>
            <person name="Khalil A."/>
            <person name="Vilanova C."/>
        </authorList>
    </citation>
    <scope>NUCLEOTIDE SEQUENCE [LARGE SCALE GENOMIC DNA]</scope>
    <source>
        <strain evidence="4 5">R4DWN</strain>
    </source>
</reference>
<dbReference type="Gene3D" id="3.30.460.10">
    <property type="entry name" value="Beta Polymerase, domain 2"/>
    <property type="match status" value="1"/>
</dbReference>
<keyword evidence="2" id="KW-0678">Repressor</keyword>
<protein>
    <recommendedName>
        <fullName evidence="2">Ribosomal silencing factor RsfS</fullName>
    </recommendedName>
</protein>
<feature type="compositionally biased region" description="Acidic residues" evidence="3">
    <location>
        <begin position="149"/>
        <end position="159"/>
    </location>
</feature>
<evidence type="ECO:0000313" key="5">
    <source>
        <dbReference type="Proteomes" id="UP000318681"/>
    </source>
</evidence>
<comment type="caution">
    <text evidence="4">The sequence shown here is derived from an EMBL/GenBank/DDBJ whole genome shotgun (WGS) entry which is preliminary data.</text>
</comment>
<dbReference type="EMBL" id="VNIM01000043">
    <property type="protein sequence ID" value="TVV73682.1"/>
    <property type="molecule type" value="Genomic_DNA"/>
</dbReference>
<dbReference type="OrthoDB" id="9793681at2"/>
<organism evidence="4 5">
    <name type="scientific">Alterirhizorhabdus solaris</name>
    <dbReference type="NCBI Taxonomy" id="2529389"/>
    <lineage>
        <taxon>Bacteria</taxon>
        <taxon>Pseudomonadati</taxon>
        <taxon>Pseudomonadota</taxon>
        <taxon>Alphaproteobacteria</taxon>
        <taxon>Sphingomonadales</taxon>
        <taxon>Rhizorhabdaceae</taxon>
        <taxon>Alterirhizorhabdus</taxon>
    </lineage>
</organism>
<evidence type="ECO:0000313" key="4">
    <source>
        <dbReference type="EMBL" id="TVV73682.1"/>
    </source>
</evidence>
<dbReference type="SUPFAM" id="SSF81301">
    <property type="entry name" value="Nucleotidyltransferase"/>
    <property type="match status" value="1"/>
</dbReference>
<sequence>MPVPTAANPGPADPEASAALLQLIIGSLDDDQAVDTVSIPLAGKSSIADYMVISSGRSTRQVASMANKLGDRIKAETGRPVRMEGLPTADWVLVDAGDIIIHLFRPEVRSFYNLERMWAFGEAPAAPEPLSVIEPLAEDAEDPRTPDDGPPDDLDDDED</sequence>
<evidence type="ECO:0000256" key="1">
    <source>
        <dbReference type="ARBA" id="ARBA00010574"/>
    </source>
</evidence>
<comment type="similarity">
    <text evidence="1 2">Belongs to the Iojap/RsfS family.</text>
</comment>
<dbReference type="PANTHER" id="PTHR21043:SF0">
    <property type="entry name" value="MITOCHONDRIAL ASSEMBLY OF RIBOSOMAL LARGE SUBUNIT PROTEIN 1"/>
    <property type="match status" value="1"/>
</dbReference>
<dbReference type="PANTHER" id="PTHR21043">
    <property type="entry name" value="IOJAP SUPERFAMILY ORTHOLOG"/>
    <property type="match status" value="1"/>
</dbReference>
<accession>A0A558R2W0</accession>
<dbReference type="GO" id="GO:0043023">
    <property type="term" value="F:ribosomal large subunit binding"/>
    <property type="evidence" value="ECO:0007669"/>
    <property type="project" value="TreeGrafter"/>
</dbReference>
<dbReference type="AlphaFoldDB" id="A0A558R2W0"/>
<evidence type="ECO:0000256" key="3">
    <source>
        <dbReference type="SAM" id="MobiDB-lite"/>
    </source>
</evidence>
<keyword evidence="5" id="KW-1185">Reference proteome</keyword>
<dbReference type="GO" id="GO:0042256">
    <property type="term" value="P:cytosolic ribosome assembly"/>
    <property type="evidence" value="ECO:0007669"/>
    <property type="project" value="UniProtKB-UniRule"/>
</dbReference>
<comment type="subcellular location">
    <subcellularLocation>
        <location evidence="2">Cytoplasm</location>
    </subcellularLocation>
</comment>
<dbReference type="Pfam" id="PF02410">
    <property type="entry name" value="RsfS"/>
    <property type="match status" value="1"/>
</dbReference>
<evidence type="ECO:0000256" key="2">
    <source>
        <dbReference type="HAMAP-Rule" id="MF_01477"/>
    </source>
</evidence>